<evidence type="ECO:0000256" key="1">
    <source>
        <dbReference type="SAM" id="MobiDB-lite"/>
    </source>
</evidence>
<dbReference type="RefSeq" id="XP_040760057.1">
    <property type="nucleotide sequence ID" value="XM_040914682.1"/>
</dbReference>
<dbReference type="GeneID" id="63831709"/>
<organism evidence="3 4">
    <name type="scientific">Laetiporus sulphureus 93-53</name>
    <dbReference type="NCBI Taxonomy" id="1314785"/>
    <lineage>
        <taxon>Eukaryota</taxon>
        <taxon>Fungi</taxon>
        <taxon>Dikarya</taxon>
        <taxon>Basidiomycota</taxon>
        <taxon>Agaricomycotina</taxon>
        <taxon>Agaricomycetes</taxon>
        <taxon>Polyporales</taxon>
        <taxon>Laetiporus</taxon>
    </lineage>
</organism>
<feature type="region of interest" description="Disordered" evidence="1">
    <location>
        <begin position="216"/>
        <end position="238"/>
    </location>
</feature>
<dbReference type="Proteomes" id="UP000076871">
    <property type="component" value="Unassembled WGS sequence"/>
</dbReference>
<feature type="compositionally biased region" description="Low complexity" evidence="1">
    <location>
        <begin position="348"/>
        <end position="363"/>
    </location>
</feature>
<dbReference type="EMBL" id="KV427653">
    <property type="protein sequence ID" value="KZT02317.1"/>
    <property type="molecule type" value="Genomic_DNA"/>
</dbReference>
<feature type="region of interest" description="Disordered" evidence="1">
    <location>
        <begin position="348"/>
        <end position="493"/>
    </location>
</feature>
<feature type="compositionally biased region" description="Polar residues" evidence="1">
    <location>
        <begin position="413"/>
        <end position="441"/>
    </location>
</feature>
<feature type="compositionally biased region" description="Low complexity" evidence="1">
    <location>
        <begin position="388"/>
        <end position="400"/>
    </location>
</feature>
<evidence type="ECO:0000313" key="4">
    <source>
        <dbReference type="Proteomes" id="UP000076871"/>
    </source>
</evidence>
<dbReference type="OrthoDB" id="2804517at2759"/>
<proteinExistence type="predicted"/>
<feature type="transmembrane region" description="Helical" evidence="2">
    <location>
        <begin position="31"/>
        <end position="58"/>
    </location>
</feature>
<keyword evidence="4" id="KW-1185">Reference proteome</keyword>
<gene>
    <name evidence="3" type="ORF">LAESUDRAFT_815372</name>
</gene>
<dbReference type="AlphaFoldDB" id="A0A165C758"/>
<keyword evidence="2" id="KW-1133">Transmembrane helix</keyword>
<feature type="region of interest" description="Disordered" evidence="1">
    <location>
        <begin position="111"/>
        <end position="170"/>
    </location>
</feature>
<keyword evidence="2" id="KW-0812">Transmembrane</keyword>
<sequence length="493" mass="53060">MTVKHSGLIAYHLRFTCKAFCRWKALSDMDILFLALRYLVVGVASALLAIVGMFLSVVSAVGHAIPCLMPLAPPPIDEAALTAIVNRGRRRTRSPSTVTLYSVSLSRHSASSSAMEVSGEEQPGEPASTTHGGSISAKLPGAPQAPPAGIPVLHPPECANPRAGPSSAASGLPNAIELDVYNHPLVNSIIAPEQVLPVGSPASSETIFSIPTVTEELTEDETIPGGTQRAGRAYSSSHGEASVKRRLSWLSRRPHISPPRIPRTDPYQAPYFFPTPQSPEAADYVRQVKLSRAAGARVTMEQYYQCAVDDFMAAPVRRGRSLSKDENPLSQRESAVISSSESVVRRASWAASSSTRFRSPRTSMAIDRRSTVAPAPTASEQTMASEHPAPARQRQPLAAPSKPILRKSPSPPARQSQIPVRVSDATSATARISAEAPQSSPYVPPSPAQESHHTTPPARKSSWKDRFRRHRRTASVDVSEPNRPKSSKKITFP</sequence>
<accession>A0A165C758</accession>
<reference evidence="3 4" key="1">
    <citation type="journal article" date="2016" name="Mol. Biol. Evol.">
        <title>Comparative Genomics of Early-Diverging Mushroom-Forming Fungi Provides Insights into the Origins of Lignocellulose Decay Capabilities.</title>
        <authorList>
            <person name="Nagy L.G."/>
            <person name="Riley R."/>
            <person name="Tritt A."/>
            <person name="Adam C."/>
            <person name="Daum C."/>
            <person name="Floudas D."/>
            <person name="Sun H."/>
            <person name="Yadav J.S."/>
            <person name="Pangilinan J."/>
            <person name="Larsson K.H."/>
            <person name="Matsuura K."/>
            <person name="Barry K."/>
            <person name="Labutti K."/>
            <person name="Kuo R."/>
            <person name="Ohm R.A."/>
            <person name="Bhattacharya S.S."/>
            <person name="Shirouzu T."/>
            <person name="Yoshinaga Y."/>
            <person name="Martin F.M."/>
            <person name="Grigoriev I.V."/>
            <person name="Hibbett D.S."/>
        </authorList>
    </citation>
    <scope>NUCLEOTIDE SEQUENCE [LARGE SCALE GENOMIC DNA]</scope>
    <source>
        <strain evidence="3 4">93-53</strain>
    </source>
</reference>
<name>A0A165C758_9APHY</name>
<dbReference type="InParanoid" id="A0A165C758"/>
<keyword evidence="2" id="KW-0472">Membrane</keyword>
<evidence type="ECO:0000313" key="3">
    <source>
        <dbReference type="EMBL" id="KZT02317.1"/>
    </source>
</evidence>
<evidence type="ECO:0000256" key="2">
    <source>
        <dbReference type="SAM" id="Phobius"/>
    </source>
</evidence>
<protein>
    <submittedName>
        <fullName evidence="3">Uncharacterized protein</fullName>
    </submittedName>
</protein>